<comment type="catalytic activity">
    <reaction evidence="4 5">
        <text>L-glutaminyl-[peptide chain release factor] + S-adenosyl-L-methionine = N(5)-methyl-L-glutaminyl-[peptide chain release factor] + S-adenosyl-L-homocysteine + H(+)</text>
        <dbReference type="Rhea" id="RHEA:42896"/>
        <dbReference type="Rhea" id="RHEA-COMP:10271"/>
        <dbReference type="Rhea" id="RHEA-COMP:10272"/>
        <dbReference type="ChEBI" id="CHEBI:15378"/>
        <dbReference type="ChEBI" id="CHEBI:30011"/>
        <dbReference type="ChEBI" id="CHEBI:57856"/>
        <dbReference type="ChEBI" id="CHEBI:59789"/>
        <dbReference type="ChEBI" id="CHEBI:61891"/>
        <dbReference type="EC" id="2.1.1.297"/>
    </reaction>
</comment>
<dbReference type="InterPro" id="IPR040758">
    <property type="entry name" value="PrmC_N"/>
</dbReference>
<dbReference type="CDD" id="cd02440">
    <property type="entry name" value="AdoMet_MTases"/>
    <property type="match status" value="1"/>
</dbReference>
<feature type="binding site" evidence="5">
    <location>
        <begin position="112"/>
        <end position="116"/>
    </location>
    <ligand>
        <name>S-adenosyl-L-methionine</name>
        <dbReference type="ChEBI" id="CHEBI:59789"/>
    </ligand>
</feature>
<dbReference type="PANTHER" id="PTHR18895:SF74">
    <property type="entry name" value="MTRF1L RELEASE FACTOR GLUTAMINE METHYLTRANSFERASE"/>
    <property type="match status" value="1"/>
</dbReference>
<evidence type="ECO:0000259" key="6">
    <source>
        <dbReference type="Pfam" id="PF05175"/>
    </source>
</evidence>
<dbReference type="InterPro" id="IPR007848">
    <property type="entry name" value="Small_mtfrase_dom"/>
</dbReference>
<dbReference type="InterPro" id="IPR002052">
    <property type="entry name" value="DNA_methylase_N6_adenine_CS"/>
</dbReference>
<protein>
    <recommendedName>
        <fullName evidence="5">Release factor glutamine methyltransferase</fullName>
        <shortName evidence="5">RF MTase</shortName>
        <ecNumber evidence="5">2.1.1.297</ecNumber>
    </recommendedName>
    <alternativeName>
        <fullName evidence="5">N5-glutamine methyltransferase PrmC</fullName>
    </alternativeName>
    <alternativeName>
        <fullName evidence="5">Protein-(glutamine-N5) MTase PrmC</fullName>
    </alternativeName>
    <alternativeName>
        <fullName evidence="5">Protein-glutamine N-methyltransferase PrmC</fullName>
    </alternativeName>
</protein>
<dbReference type="GO" id="GO:0032259">
    <property type="term" value="P:methylation"/>
    <property type="evidence" value="ECO:0007669"/>
    <property type="project" value="UniProtKB-KW"/>
</dbReference>
<dbReference type="InterPro" id="IPR019874">
    <property type="entry name" value="RF_methyltr_PrmC"/>
</dbReference>
<dbReference type="NCBIfam" id="TIGR03534">
    <property type="entry name" value="RF_mod_PrmC"/>
    <property type="match status" value="1"/>
</dbReference>
<feature type="binding site" evidence="5">
    <location>
        <position position="135"/>
    </location>
    <ligand>
        <name>S-adenosyl-L-methionine</name>
        <dbReference type="ChEBI" id="CHEBI:59789"/>
    </ligand>
</feature>
<dbReference type="Proteomes" id="UP000789707">
    <property type="component" value="Unassembled WGS sequence"/>
</dbReference>
<dbReference type="InterPro" id="IPR004556">
    <property type="entry name" value="HemK-like"/>
</dbReference>
<comment type="similarity">
    <text evidence="5">Belongs to the protein N5-glutamine methyltransferase family. PrmC subfamily.</text>
</comment>
<evidence type="ECO:0000256" key="3">
    <source>
        <dbReference type="ARBA" id="ARBA00022691"/>
    </source>
</evidence>
<accession>A0ABM8Z7N2</accession>
<evidence type="ECO:0000256" key="1">
    <source>
        <dbReference type="ARBA" id="ARBA00022603"/>
    </source>
</evidence>
<keyword evidence="2 5" id="KW-0808">Transferase</keyword>
<name>A0ABM8Z7N2_9LACO</name>
<evidence type="ECO:0000259" key="7">
    <source>
        <dbReference type="Pfam" id="PF17827"/>
    </source>
</evidence>
<dbReference type="Pfam" id="PF17827">
    <property type="entry name" value="PrmC_N"/>
    <property type="match status" value="1"/>
</dbReference>
<gene>
    <name evidence="5 8" type="primary">prmC</name>
    <name evidence="8" type="ORF">WFA24289_01691</name>
</gene>
<dbReference type="HAMAP" id="MF_02126">
    <property type="entry name" value="RF_methyltr_PrmC"/>
    <property type="match status" value="1"/>
</dbReference>
<dbReference type="PROSITE" id="PS00092">
    <property type="entry name" value="N6_MTASE"/>
    <property type="match status" value="1"/>
</dbReference>
<evidence type="ECO:0000256" key="5">
    <source>
        <dbReference type="HAMAP-Rule" id="MF_02126"/>
    </source>
</evidence>
<comment type="caution">
    <text evidence="5">Lacks conserved residue(s) required for the propagation of feature annotation.</text>
</comment>
<evidence type="ECO:0000313" key="9">
    <source>
        <dbReference type="Proteomes" id="UP000789707"/>
    </source>
</evidence>
<keyword evidence="1 5" id="KW-0489">Methyltransferase</keyword>
<feature type="domain" description="Release factor glutamine methyltransferase N-terminal" evidence="7">
    <location>
        <begin position="7"/>
        <end position="68"/>
    </location>
</feature>
<dbReference type="Gene3D" id="3.40.50.150">
    <property type="entry name" value="Vaccinia Virus protein VP39"/>
    <property type="match status" value="1"/>
</dbReference>
<dbReference type="PANTHER" id="PTHR18895">
    <property type="entry name" value="HEMK METHYLTRANSFERASE"/>
    <property type="match status" value="1"/>
</dbReference>
<dbReference type="SUPFAM" id="SSF53335">
    <property type="entry name" value="S-adenosyl-L-methionine-dependent methyltransferases"/>
    <property type="match status" value="1"/>
</dbReference>
<proteinExistence type="inferred from homology"/>
<comment type="function">
    <text evidence="5">Methylates the class 1 translation termination release factors RF1/PrfA and RF2/PrfB on the glutamine residue of the universally conserved GGQ motif.</text>
</comment>
<comment type="caution">
    <text evidence="8">The sequence shown here is derived from an EMBL/GenBank/DDBJ whole genome shotgun (WGS) entry which is preliminary data.</text>
</comment>
<dbReference type="NCBIfam" id="TIGR00536">
    <property type="entry name" value="hemK_fam"/>
    <property type="match status" value="1"/>
</dbReference>
<dbReference type="RefSeq" id="WP_230097380.1">
    <property type="nucleotide sequence ID" value="NZ_CAKKNS010000008.1"/>
</dbReference>
<feature type="domain" description="Methyltransferase small" evidence="6">
    <location>
        <begin position="100"/>
        <end position="186"/>
    </location>
</feature>
<dbReference type="EC" id="2.1.1.297" evidence="5"/>
<feature type="binding site" evidence="5">
    <location>
        <begin position="176"/>
        <end position="179"/>
    </location>
    <ligand>
        <name>substrate</name>
    </ligand>
</feature>
<feature type="binding site" evidence="5">
    <location>
        <position position="176"/>
    </location>
    <ligand>
        <name>S-adenosyl-L-methionine</name>
        <dbReference type="ChEBI" id="CHEBI:59789"/>
    </ligand>
</feature>
<dbReference type="InterPro" id="IPR050320">
    <property type="entry name" value="N5-glutamine_MTase"/>
</dbReference>
<keyword evidence="3 5" id="KW-0949">S-adenosyl-L-methionine</keyword>
<dbReference type="InterPro" id="IPR029063">
    <property type="entry name" value="SAM-dependent_MTases_sf"/>
</dbReference>
<reference evidence="8 9" key="1">
    <citation type="submission" date="2021-11" db="EMBL/GenBank/DDBJ databases">
        <authorList>
            <person name="Depoorter E."/>
        </authorList>
    </citation>
    <scope>NUCLEOTIDE SEQUENCE [LARGE SCALE GENOMIC DNA]</scope>
    <source>
        <strain evidence="8 9">LMG 24289</strain>
    </source>
</reference>
<dbReference type="Pfam" id="PF05175">
    <property type="entry name" value="MTS"/>
    <property type="match status" value="1"/>
</dbReference>
<evidence type="ECO:0000256" key="2">
    <source>
        <dbReference type="ARBA" id="ARBA00022679"/>
    </source>
</evidence>
<evidence type="ECO:0000313" key="8">
    <source>
        <dbReference type="EMBL" id="CAH0417356.1"/>
    </source>
</evidence>
<dbReference type="Gene3D" id="1.10.8.10">
    <property type="entry name" value="DNA helicase RuvA subunit, C-terminal domain"/>
    <property type="match status" value="1"/>
</dbReference>
<organism evidence="8 9">
    <name type="scientific">Periweissella fabaria</name>
    <dbReference type="NCBI Taxonomy" id="546157"/>
    <lineage>
        <taxon>Bacteria</taxon>
        <taxon>Bacillati</taxon>
        <taxon>Bacillota</taxon>
        <taxon>Bacilli</taxon>
        <taxon>Lactobacillales</taxon>
        <taxon>Lactobacillaceae</taxon>
        <taxon>Periweissella</taxon>
    </lineage>
</organism>
<sequence length="276" mass="30998">MPNTYFEARQWAFSYLSEADVNLILMTQHKWSYSQLILHLRDTMPDFEDFKTAVLRVRAGEPVQYVLGEAQFFGRTFMVDERVLIPRLETEELIELILNDSPITIQNVLDIGTGSGAIAVTLKSERPAWEITASDISAAALAVAQQNAANNDVKLEFIASDVFTNITESYDIIVSNPPYIAASETDIMDQNVLDYEPHLALFADNDGLAIYQAIARQLASYLAPNGRAYFEIGLHQGPAVAELMQQSLPQAQVDIIKDLSNHDRMIRVFNKQEKEL</sequence>
<keyword evidence="9" id="KW-1185">Reference proteome</keyword>
<dbReference type="EMBL" id="CAKKNS010000008">
    <property type="protein sequence ID" value="CAH0417356.1"/>
    <property type="molecule type" value="Genomic_DNA"/>
</dbReference>
<evidence type="ECO:0000256" key="4">
    <source>
        <dbReference type="ARBA" id="ARBA00048391"/>
    </source>
</evidence>
<dbReference type="GO" id="GO:0102559">
    <property type="term" value="F:peptide chain release factor N(5)-glutamine methyltransferase activity"/>
    <property type="evidence" value="ECO:0007669"/>
    <property type="project" value="UniProtKB-EC"/>
</dbReference>